<dbReference type="InterPro" id="IPR001845">
    <property type="entry name" value="HTH_ArsR_DNA-bd_dom"/>
</dbReference>
<evidence type="ECO:0000256" key="4">
    <source>
        <dbReference type="SAM" id="MobiDB-lite"/>
    </source>
</evidence>
<dbReference type="RefSeq" id="WP_382166730.1">
    <property type="nucleotide sequence ID" value="NZ_JBHTBR010000004.1"/>
</dbReference>
<dbReference type="InterPro" id="IPR047796">
    <property type="entry name" value="SdpR-like_repress"/>
</dbReference>
<dbReference type="InterPro" id="IPR011991">
    <property type="entry name" value="ArsR-like_HTH"/>
</dbReference>
<dbReference type="CDD" id="cd00090">
    <property type="entry name" value="HTH_ARSR"/>
    <property type="match status" value="1"/>
</dbReference>
<evidence type="ECO:0000256" key="3">
    <source>
        <dbReference type="ARBA" id="ARBA00023163"/>
    </source>
</evidence>
<dbReference type="PRINTS" id="PR00778">
    <property type="entry name" value="HTHARSR"/>
</dbReference>
<evidence type="ECO:0000313" key="7">
    <source>
        <dbReference type="Proteomes" id="UP001596492"/>
    </source>
</evidence>
<dbReference type="Pfam" id="PF01022">
    <property type="entry name" value="HTH_5"/>
    <property type="match status" value="1"/>
</dbReference>
<dbReference type="InterPro" id="IPR051081">
    <property type="entry name" value="HTH_MetalResp_TranReg"/>
</dbReference>
<dbReference type="PANTHER" id="PTHR33154">
    <property type="entry name" value="TRANSCRIPTIONAL REGULATOR, ARSR FAMILY"/>
    <property type="match status" value="1"/>
</dbReference>
<dbReference type="InterPro" id="IPR036388">
    <property type="entry name" value="WH-like_DNA-bd_sf"/>
</dbReference>
<dbReference type="NCBIfam" id="NF033789">
    <property type="entry name" value="repress_SdpR"/>
    <property type="match status" value="1"/>
</dbReference>
<accession>A0ABW2IKD3</accession>
<dbReference type="Proteomes" id="UP001596492">
    <property type="component" value="Unassembled WGS sequence"/>
</dbReference>
<dbReference type="NCBIfam" id="NF033788">
    <property type="entry name" value="HTH_metalloreg"/>
    <property type="match status" value="1"/>
</dbReference>
<feature type="compositionally biased region" description="Low complexity" evidence="4">
    <location>
        <begin position="86"/>
        <end position="98"/>
    </location>
</feature>
<dbReference type="PANTHER" id="PTHR33154:SF33">
    <property type="entry name" value="TRANSCRIPTIONAL REPRESSOR SDPR"/>
    <property type="match status" value="1"/>
</dbReference>
<dbReference type="EMBL" id="JBHTBR010000004">
    <property type="protein sequence ID" value="MFC7291498.1"/>
    <property type="molecule type" value="Genomic_DNA"/>
</dbReference>
<feature type="region of interest" description="Disordered" evidence="4">
    <location>
        <begin position="84"/>
        <end position="104"/>
    </location>
</feature>
<keyword evidence="7" id="KW-1185">Reference proteome</keyword>
<dbReference type="InterPro" id="IPR036390">
    <property type="entry name" value="WH_DNA-bd_sf"/>
</dbReference>
<protein>
    <submittedName>
        <fullName evidence="6">Autorepressor SdpR family transcription factor</fullName>
    </submittedName>
</protein>
<dbReference type="PROSITE" id="PS50987">
    <property type="entry name" value="HTH_ARSR_2"/>
    <property type="match status" value="1"/>
</dbReference>
<evidence type="ECO:0000313" key="6">
    <source>
        <dbReference type="EMBL" id="MFC7291498.1"/>
    </source>
</evidence>
<keyword evidence="2" id="KW-0238">DNA-binding</keyword>
<proteinExistence type="predicted"/>
<feature type="domain" description="HTH arsR-type" evidence="5">
    <location>
        <begin position="1"/>
        <end position="87"/>
    </location>
</feature>
<evidence type="ECO:0000256" key="2">
    <source>
        <dbReference type="ARBA" id="ARBA00023125"/>
    </source>
</evidence>
<dbReference type="Gene3D" id="1.10.10.10">
    <property type="entry name" value="Winged helix-like DNA-binding domain superfamily/Winged helix DNA-binding domain"/>
    <property type="match status" value="1"/>
</dbReference>
<name>A0ABW2IKD3_9PROT</name>
<sequence>MSNIFKALSDPTRQQVLELLRQKPMSAGEIGEHFTFSQPTMSAHLSVLKQADLVQTEKIGKQVFYRLKLTVLEDAILSLSKTFGLSQSQTSTTSSSTSAKEADQ</sequence>
<dbReference type="SMART" id="SM00418">
    <property type="entry name" value="HTH_ARSR"/>
    <property type="match status" value="1"/>
</dbReference>
<keyword evidence="1" id="KW-0805">Transcription regulation</keyword>
<evidence type="ECO:0000256" key="1">
    <source>
        <dbReference type="ARBA" id="ARBA00023015"/>
    </source>
</evidence>
<evidence type="ECO:0000259" key="5">
    <source>
        <dbReference type="PROSITE" id="PS50987"/>
    </source>
</evidence>
<organism evidence="6 7">
    <name type="scientific">Hirschia litorea</name>
    <dbReference type="NCBI Taxonomy" id="1199156"/>
    <lineage>
        <taxon>Bacteria</taxon>
        <taxon>Pseudomonadati</taxon>
        <taxon>Pseudomonadota</taxon>
        <taxon>Alphaproteobacteria</taxon>
        <taxon>Hyphomonadales</taxon>
        <taxon>Hyphomonadaceae</taxon>
        <taxon>Hirschia</taxon>
    </lineage>
</organism>
<keyword evidence="3" id="KW-0804">Transcription</keyword>
<dbReference type="SUPFAM" id="SSF46785">
    <property type="entry name" value="Winged helix' DNA-binding domain"/>
    <property type="match status" value="1"/>
</dbReference>
<gene>
    <name evidence="6" type="ORF">ACFQS8_07720</name>
</gene>
<reference evidence="7" key="1">
    <citation type="journal article" date="2019" name="Int. J. Syst. Evol. Microbiol.">
        <title>The Global Catalogue of Microorganisms (GCM) 10K type strain sequencing project: providing services to taxonomists for standard genome sequencing and annotation.</title>
        <authorList>
            <consortium name="The Broad Institute Genomics Platform"/>
            <consortium name="The Broad Institute Genome Sequencing Center for Infectious Disease"/>
            <person name="Wu L."/>
            <person name="Ma J."/>
        </authorList>
    </citation>
    <scope>NUCLEOTIDE SEQUENCE [LARGE SCALE GENOMIC DNA]</scope>
    <source>
        <strain evidence="7">CCUG 51308</strain>
    </source>
</reference>
<comment type="caution">
    <text evidence="6">The sequence shown here is derived from an EMBL/GenBank/DDBJ whole genome shotgun (WGS) entry which is preliminary data.</text>
</comment>